<proteinExistence type="inferred from homology"/>
<reference evidence="2" key="2">
    <citation type="submission" date="2014-07" db="EMBL/GenBank/DDBJ databases">
        <authorList>
            <person name="Hull J."/>
        </authorList>
    </citation>
    <scope>NUCLEOTIDE SEQUENCE</scope>
</reference>
<dbReference type="EMBL" id="GBRD01003713">
    <property type="protein sequence ID" value="JAG62108.1"/>
    <property type="molecule type" value="Transcribed_RNA"/>
</dbReference>
<gene>
    <name evidence="2" type="ORF">CM83_45863</name>
</gene>
<organism evidence="2">
    <name type="scientific">Lygus hesperus</name>
    <name type="common">Western plant bug</name>
    <dbReference type="NCBI Taxonomy" id="30085"/>
    <lineage>
        <taxon>Eukaryota</taxon>
        <taxon>Metazoa</taxon>
        <taxon>Ecdysozoa</taxon>
        <taxon>Arthropoda</taxon>
        <taxon>Hexapoda</taxon>
        <taxon>Insecta</taxon>
        <taxon>Pterygota</taxon>
        <taxon>Neoptera</taxon>
        <taxon>Paraneoptera</taxon>
        <taxon>Hemiptera</taxon>
        <taxon>Heteroptera</taxon>
        <taxon>Panheteroptera</taxon>
        <taxon>Cimicomorpha</taxon>
        <taxon>Miridae</taxon>
        <taxon>Mirini</taxon>
        <taxon>Lygus</taxon>
    </lineage>
</organism>
<protein>
    <recommendedName>
        <fullName evidence="4">Methyltransferase-like 26</fullName>
    </recommendedName>
</protein>
<dbReference type="Gene3D" id="3.40.50.150">
    <property type="entry name" value="Vaccinia Virus protein VP39"/>
    <property type="match status" value="1"/>
</dbReference>
<comment type="similarity">
    <text evidence="1">Belongs to the UPF0585 family.</text>
</comment>
<dbReference type="AlphaFoldDB" id="A0A0A9YC55"/>
<dbReference type="EMBL" id="GBHO01014393">
    <property type="protein sequence ID" value="JAG29211.1"/>
    <property type="molecule type" value="Transcribed_RNA"/>
</dbReference>
<evidence type="ECO:0000256" key="1">
    <source>
        <dbReference type="ARBA" id="ARBA00008308"/>
    </source>
</evidence>
<reference evidence="3" key="3">
    <citation type="submission" date="2014-09" db="EMBL/GenBank/DDBJ databases">
        <authorList>
            <person name="Magalhaes I.L.F."/>
            <person name="Oliveira U."/>
            <person name="Santos F.R."/>
            <person name="Vidigal T.H.D.A."/>
            <person name="Brescovit A.D."/>
            <person name="Santos A.J."/>
        </authorList>
    </citation>
    <scope>NUCLEOTIDE SEQUENCE</scope>
</reference>
<dbReference type="InterPro" id="IPR029063">
    <property type="entry name" value="SAM-dependent_MTases_sf"/>
</dbReference>
<evidence type="ECO:0000313" key="2">
    <source>
        <dbReference type="EMBL" id="JAG29211.1"/>
    </source>
</evidence>
<name>A0A0A9YC55_LYGHE</name>
<accession>A0A0A9YC55</accession>
<reference evidence="2" key="1">
    <citation type="journal article" date="2014" name="PLoS ONE">
        <title>Transcriptome-Based Identification of ABC Transporters in the Western Tarnished Plant Bug Lygus hesperus.</title>
        <authorList>
            <person name="Hull J.J."/>
            <person name="Chaney K."/>
            <person name="Geib S.M."/>
            <person name="Fabrick J.A."/>
            <person name="Brent C.S."/>
            <person name="Walsh D."/>
            <person name="Lavine L.C."/>
        </authorList>
    </citation>
    <scope>NUCLEOTIDE SEQUENCE</scope>
</reference>
<evidence type="ECO:0000313" key="3">
    <source>
        <dbReference type="EMBL" id="JAG62108.1"/>
    </source>
</evidence>
<sequence length="231" mass="26506">MSWKLCHPAAERNKQPILEILKRYLKGSKPEKLLEISSGSGQHIAYIAPHFPNVTFQPTEFDERDFRSIQGYINDDRLQNVAQPQFLDVRTPCSTWLNGSMKPNSYDYVLNINMMHISEFLCTQGLFSGCSEILKPGGLLLTYGPYAVDGVITPESNVRFDQSLRSQDPSWGLRDISKELQPLALKYDIHLKQSHDLPANNKLLVYFEKTPHSQQTDQRFTFFNVLVHFVT</sequence>
<dbReference type="PANTHER" id="PTHR20974:SF0">
    <property type="entry name" value="UPF0585 PROTEIN CG18661"/>
    <property type="match status" value="1"/>
</dbReference>
<dbReference type="SUPFAM" id="SSF53335">
    <property type="entry name" value="S-adenosyl-L-methionine-dependent methyltransferases"/>
    <property type="match status" value="1"/>
</dbReference>
<evidence type="ECO:0008006" key="4">
    <source>
        <dbReference type="Google" id="ProtNLM"/>
    </source>
</evidence>
<dbReference type="Pfam" id="PF06080">
    <property type="entry name" value="DUF938"/>
    <property type="match status" value="1"/>
</dbReference>
<dbReference type="PANTHER" id="PTHR20974">
    <property type="entry name" value="UPF0585 PROTEIN CG18661"/>
    <property type="match status" value="1"/>
</dbReference>
<dbReference type="InterPro" id="IPR010342">
    <property type="entry name" value="DUF938"/>
</dbReference>